<evidence type="ECO:0000259" key="3">
    <source>
        <dbReference type="PROSITE" id="PS51371"/>
    </source>
</evidence>
<dbReference type="SUPFAM" id="SSF110849">
    <property type="entry name" value="ParB/Sulfiredoxin"/>
    <property type="match status" value="1"/>
</dbReference>
<reference evidence="4 5" key="1">
    <citation type="journal article" date="2014" name="Appl. Environ. Microbiol.">
        <title>Comparative Genome Analysis of 'Candidatus Methanoplasma termitum' Indicates a New Mode of Energy Metabolism in the Seventh Order of Methanogens.</title>
        <authorList>
            <person name="Lang K."/>
            <person name="Schuldes J."/>
            <person name="Klingl A."/>
            <person name="Poehlein A."/>
            <person name="Daniel R."/>
            <person name="Brune A."/>
        </authorList>
    </citation>
    <scope>NUCLEOTIDE SEQUENCE [LARGE SCALE GENOMIC DNA]</scope>
    <source>
        <strain evidence="5">Mpt1</strain>
    </source>
</reference>
<accession>A0A0A7LCE9</accession>
<dbReference type="InterPro" id="IPR051257">
    <property type="entry name" value="Diverse_CBS-Domain"/>
</dbReference>
<dbReference type="CDD" id="cd16387">
    <property type="entry name" value="ParB_N_Srx"/>
    <property type="match status" value="1"/>
</dbReference>
<dbReference type="GeneID" id="24818439"/>
<dbReference type="Proteomes" id="UP000030787">
    <property type="component" value="Chromosome"/>
</dbReference>
<dbReference type="CDD" id="cd04610">
    <property type="entry name" value="CBS_pair_ParBc_assoc"/>
    <property type="match status" value="1"/>
</dbReference>
<feature type="domain" description="CBS" evidence="3">
    <location>
        <begin position="71"/>
        <end position="128"/>
    </location>
</feature>
<dbReference type="KEGG" id="mear:Mpt1_c07700"/>
<proteinExistence type="predicted"/>
<gene>
    <name evidence="4" type="primary">guaB2</name>
    <name evidence="4" type="ORF">Mpt1_c07700</name>
</gene>
<sequence length="285" mass="32506">MTQSPTVADYMIRNVQTVTPDMTVTQVMEKIINSSFHGFPIAENGYLLGFVTAKELLRFVDRPNSKIREVMKHGTLCVVPSMSIDDATRVLFRYGLRNLPVVNEEKKIVGIISNIDIVRSQIEKSRPAKVMSVKNLLEQQNGIRLKISNQEVPIKELIPTQKEVYMDELIGRQFEIKRGLNEPLVLVKRRNGFLVVDGHHRIMAAKRAGLETFNAIVLEPNNLDVKLGLEKTAEKWGLRTLDDVKIIEGAKHPFMEMTTMLLPQEQADGLNKRLIEDENHRVKDR</sequence>
<dbReference type="Pfam" id="PF00571">
    <property type="entry name" value="CBS"/>
    <property type="match status" value="2"/>
</dbReference>
<dbReference type="OrthoDB" id="89900at2157"/>
<dbReference type="AlphaFoldDB" id="A0A0A7LCE9"/>
<evidence type="ECO:0000313" key="5">
    <source>
        <dbReference type="Proteomes" id="UP000030787"/>
    </source>
</evidence>
<dbReference type="InterPro" id="IPR000644">
    <property type="entry name" value="CBS_dom"/>
</dbReference>
<dbReference type="PANTHER" id="PTHR43080:SF2">
    <property type="entry name" value="CBS DOMAIN-CONTAINING PROTEIN"/>
    <property type="match status" value="1"/>
</dbReference>
<dbReference type="EC" id="1.1.1.205" evidence="4"/>
<dbReference type="RefSeq" id="WP_048112337.1">
    <property type="nucleotide sequence ID" value="NZ_CP010070.1"/>
</dbReference>
<protein>
    <submittedName>
        <fullName evidence="4">GuaB2 protein</fullName>
        <ecNumber evidence="4">1.1.1.205</ecNumber>
    </submittedName>
</protein>
<evidence type="ECO:0000256" key="2">
    <source>
        <dbReference type="PROSITE-ProRule" id="PRU00703"/>
    </source>
</evidence>
<dbReference type="SMART" id="SM00470">
    <property type="entry name" value="ParB"/>
    <property type="match status" value="1"/>
</dbReference>
<dbReference type="PROSITE" id="PS51371">
    <property type="entry name" value="CBS"/>
    <property type="match status" value="2"/>
</dbReference>
<keyword evidence="4" id="KW-0560">Oxidoreductase</keyword>
<evidence type="ECO:0000256" key="1">
    <source>
        <dbReference type="ARBA" id="ARBA00023122"/>
    </source>
</evidence>
<evidence type="ECO:0000313" key="4">
    <source>
        <dbReference type="EMBL" id="AIZ56653.1"/>
    </source>
</evidence>
<organism evidence="4 5">
    <name type="scientific">Candidatus Methanoplasma termitum</name>
    <dbReference type="NCBI Taxonomy" id="1577791"/>
    <lineage>
        <taxon>Archaea</taxon>
        <taxon>Methanobacteriati</taxon>
        <taxon>Thermoplasmatota</taxon>
        <taxon>Thermoplasmata</taxon>
        <taxon>Methanomassiliicoccales</taxon>
        <taxon>Methanomassiliicoccaceae</taxon>
        <taxon>Candidatus Methanoplasma</taxon>
    </lineage>
</organism>
<keyword evidence="5" id="KW-1185">Reference proteome</keyword>
<dbReference type="Gene3D" id="3.90.1530.10">
    <property type="entry name" value="Conserved hypothetical protein from pyrococcus furiosus pfu- 392566-001, ParB domain"/>
    <property type="match status" value="1"/>
</dbReference>
<dbReference type="InterPro" id="IPR046342">
    <property type="entry name" value="CBS_dom_sf"/>
</dbReference>
<dbReference type="Gene3D" id="3.10.580.10">
    <property type="entry name" value="CBS-domain"/>
    <property type="match status" value="1"/>
</dbReference>
<dbReference type="InterPro" id="IPR003115">
    <property type="entry name" value="ParB_N"/>
</dbReference>
<dbReference type="EMBL" id="CP010070">
    <property type="protein sequence ID" value="AIZ56653.1"/>
    <property type="molecule type" value="Genomic_DNA"/>
</dbReference>
<keyword evidence="1 2" id="KW-0129">CBS domain</keyword>
<name>A0A0A7LCE9_9ARCH</name>
<dbReference type="SMART" id="SM00116">
    <property type="entry name" value="CBS"/>
    <property type="match status" value="2"/>
</dbReference>
<feature type="domain" description="CBS" evidence="3">
    <location>
        <begin position="11"/>
        <end position="67"/>
    </location>
</feature>
<dbReference type="SUPFAM" id="SSF54631">
    <property type="entry name" value="CBS-domain pair"/>
    <property type="match status" value="1"/>
</dbReference>
<dbReference type="PANTHER" id="PTHR43080">
    <property type="entry name" value="CBS DOMAIN-CONTAINING PROTEIN CBSX3, MITOCHONDRIAL"/>
    <property type="match status" value="1"/>
</dbReference>
<dbReference type="InterPro" id="IPR036086">
    <property type="entry name" value="ParB/Sulfiredoxin_sf"/>
</dbReference>
<dbReference type="STRING" id="1577791.Mpt1_c07700"/>
<dbReference type="HOGENOM" id="CLU_982154_0_0_2"/>
<dbReference type="GO" id="GO:0003938">
    <property type="term" value="F:IMP dehydrogenase activity"/>
    <property type="evidence" value="ECO:0007669"/>
    <property type="project" value="UniProtKB-EC"/>
</dbReference>